<dbReference type="RefSeq" id="WP_103907323.1">
    <property type="nucleotide sequence ID" value="NZ_CP049246.1"/>
</dbReference>
<dbReference type="Proteomes" id="UP000236731">
    <property type="component" value="Unassembled WGS sequence"/>
</dbReference>
<evidence type="ECO:0000313" key="2">
    <source>
        <dbReference type="Proteomes" id="UP000236731"/>
    </source>
</evidence>
<organism evidence="1 2">
    <name type="scientific">Sphingobacterium lactis</name>
    <dbReference type="NCBI Taxonomy" id="797291"/>
    <lineage>
        <taxon>Bacteria</taxon>
        <taxon>Pseudomonadati</taxon>
        <taxon>Bacteroidota</taxon>
        <taxon>Sphingobacteriia</taxon>
        <taxon>Sphingobacteriales</taxon>
        <taxon>Sphingobacteriaceae</taxon>
        <taxon>Sphingobacterium</taxon>
    </lineage>
</organism>
<reference evidence="2" key="1">
    <citation type="submission" date="2016-10" db="EMBL/GenBank/DDBJ databases">
        <authorList>
            <person name="Varghese N."/>
            <person name="Submissions S."/>
        </authorList>
    </citation>
    <scope>NUCLEOTIDE SEQUENCE [LARGE SCALE GENOMIC DNA]</scope>
    <source>
        <strain evidence="2">DSM 22361</strain>
    </source>
</reference>
<dbReference type="EMBL" id="FNUT01000011">
    <property type="protein sequence ID" value="SEG62646.1"/>
    <property type="molecule type" value="Genomic_DNA"/>
</dbReference>
<proteinExistence type="predicted"/>
<keyword evidence="2" id="KW-1185">Reference proteome</keyword>
<sequence length="99" mass="11525">MSKNIFQIQQEIAKENNVLNWPVLLRSLYGTMSSYDGMWLQLTVRYAQSQTQELIKQNRELIEMLEEIQIDLLNIEKPAIPDTQLCITISDLLTKCQVP</sequence>
<protein>
    <submittedName>
        <fullName evidence="1">Uncharacterized protein</fullName>
    </submittedName>
</protein>
<dbReference type="AlphaFoldDB" id="A0A1H6BR10"/>
<name>A0A1H6BR10_9SPHI</name>
<evidence type="ECO:0000313" key="1">
    <source>
        <dbReference type="EMBL" id="SEG62646.1"/>
    </source>
</evidence>
<accession>A0A1H6BR10</accession>
<gene>
    <name evidence="1" type="ORF">SAMN05421877_11144</name>
</gene>